<evidence type="ECO:0000256" key="6">
    <source>
        <dbReference type="RuleBase" id="RU363076"/>
    </source>
</evidence>
<proteinExistence type="inferred from homology"/>
<comment type="similarity">
    <text evidence="2 6">Belongs to the SURF1 family.</text>
</comment>
<dbReference type="Proteomes" id="UP000001021">
    <property type="component" value="Chromosome"/>
</dbReference>
<dbReference type="CDD" id="cd06662">
    <property type="entry name" value="SURF1"/>
    <property type="match status" value="1"/>
</dbReference>
<feature type="transmembrane region" description="Helical" evidence="6">
    <location>
        <begin position="6"/>
        <end position="26"/>
    </location>
</feature>
<dbReference type="EMBL" id="CR925678">
    <property type="protein sequence ID" value="CAI27375.1"/>
    <property type="molecule type" value="Genomic_DNA"/>
</dbReference>
<protein>
    <recommendedName>
        <fullName evidence="6">SURF1-like protein</fullName>
    </recommendedName>
</protein>
<keyword evidence="4 6" id="KW-1133">Transmembrane helix</keyword>
<evidence type="ECO:0000256" key="4">
    <source>
        <dbReference type="ARBA" id="ARBA00022989"/>
    </source>
</evidence>
<dbReference type="PROSITE" id="PS50895">
    <property type="entry name" value="SURF1"/>
    <property type="match status" value="1"/>
</dbReference>
<feature type="transmembrane region" description="Helical" evidence="6">
    <location>
        <begin position="189"/>
        <end position="207"/>
    </location>
</feature>
<dbReference type="PANTHER" id="PTHR23427">
    <property type="entry name" value="SURFEIT LOCUS PROTEIN"/>
    <property type="match status" value="1"/>
</dbReference>
<evidence type="ECO:0000313" key="8">
    <source>
        <dbReference type="Proteomes" id="UP000001021"/>
    </source>
</evidence>
<dbReference type="InterPro" id="IPR045214">
    <property type="entry name" value="Surf1/Surf4"/>
</dbReference>
<evidence type="ECO:0000256" key="5">
    <source>
        <dbReference type="ARBA" id="ARBA00023136"/>
    </source>
</evidence>
<evidence type="ECO:0000313" key="7">
    <source>
        <dbReference type="EMBL" id="CAI27375.1"/>
    </source>
</evidence>
<dbReference type="KEGG" id="erw:ERWE_CDS_08810"/>
<evidence type="ECO:0000256" key="1">
    <source>
        <dbReference type="ARBA" id="ARBA00004370"/>
    </source>
</evidence>
<dbReference type="InterPro" id="IPR002994">
    <property type="entry name" value="Surf1/Shy1"/>
</dbReference>
<evidence type="ECO:0000256" key="2">
    <source>
        <dbReference type="ARBA" id="ARBA00007165"/>
    </source>
</evidence>
<name>A0A0H3M0C3_EHRRW</name>
<accession>A0A0H3M0C3</accession>
<keyword evidence="5 6" id="KW-0472">Membrane</keyword>
<comment type="subcellular location">
    <subcellularLocation>
        <location evidence="6">Cell membrane</location>
        <topology evidence="6">Multi-pass membrane protein</topology>
    </subcellularLocation>
    <subcellularLocation>
        <location evidence="1">Membrane</location>
    </subcellularLocation>
</comment>
<keyword evidence="8" id="KW-1185">Reference proteome</keyword>
<keyword evidence="3 6" id="KW-0812">Transmembrane</keyword>
<dbReference type="GeneID" id="33057802"/>
<dbReference type="RefSeq" id="WP_011155511.1">
    <property type="nucleotide sequence ID" value="NC_005295.2"/>
</dbReference>
<dbReference type="AlphaFoldDB" id="A0A0H3M0C3"/>
<dbReference type="Pfam" id="PF02104">
    <property type="entry name" value="SURF1"/>
    <property type="match status" value="1"/>
</dbReference>
<gene>
    <name evidence="7" type="primary">surf1</name>
    <name evidence="7" type="ordered locus">ERWE_CDS_08810</name>
</gene>
<evidence type="ECO:0000256" key="3">
    <source>
        <dbReference type="ARBA" id="ARBA00022692"/>
    </source>
</evidence>
<dbReference type="HOGENOM" id="CLU_047737_4_1_5"/>
<dbReference type="PANTHER" id="PTHR23427:SF2">
    <property type="entry name" value="SURFEIT LOCUS PROTEIN 1"/>
    <property type="match status" value="1"/>
</dbReference>
<keyword evidence="6" id="KW-1003">Cell membrane</keyword>
<dbReference type="KEGG" id="eru:Erum8320"/>
<dbReference type="GO" id="GO:0005886">
    <property type="term" value="C:plasma membrane"/>
    <property type="evidence" value="ECO:0007669"/>
    <property type="project" value="UniProtKB-SubCell"/>
</dbReference>
<reference evidence="7 8" key="1">
    <citation type="journal article" date="2006" name="J. Bacteriol.">
        <title>Comparative genomic analysis of three strains of Ehrlichia ruminantium reveals an active process of genome size plasticity.</title>
        <authorList>
            <person name="Frutos R."/>
            <person name="Viari A."/>
            <person name="Ferraz C."/>
            <person name="Morgat A."/>
            <person name="Eychenie S."/>
            <person name="Kandassami Y."/>
            <person name="Chantal I."/>
            <person name="Bensaid A."/>
            <person name="Coissac E."/>
            <person name="Vachiery N."/>
            <person name="Demaille J."/>
            <person name="Martinez D."/>
        </authorList>
    </citation>
    <scope>NUCLEOTIDE SEQUENCE [LARGE SCALE GENOMIC DNA]</scope>
    <source>
        <strain evidence="7 8">Welgevonden</strain>
    </source>
</reference>
<sequence>MWRIKFIFVFAIPFSIMITLGTWQVFRLKEKNIIIHNMQALPVKLSRDNLVSQRYNHVIANGSFDNDHKFFVFAGTLGYYVLQPFHLNDGRYILINKGTIADRKNELKLFDNNQRSVTGILYCDHNKKVGWFVKNDIDDNLWFWFDIEAMIKTVNIPLESCIIWANDTVDSNGITINVPLKVRNDHLEYIITWYVLALVWLVGYLYWCRSKTT</sequence>
<dbReference type="eggNOG" id="COG3346">
    <property type="taxonomic scope" value="Bacteria"/>
</dbReference>
<organism evidence="7 8">
    <name type="scientific">Ehrlichia ruminantium (strain Welgevonden)</name>
    <dbReference type="NCBI Taxonomy" id="254945"/>
    <lineage>
        <taxon>Bacteria</taxon>
        <taxon>Pseudomonadati</taxon>
        <taxon>Pseudomonadota</taxon>
        <taxon>Alphaproteobacteria</taxon>
        <taxon>Rickettsiales</taxon>
        <taxon>Anaplasmataceae</taxon>
        <taxon>Ehrlichia</taxon>
    </lineage>
</organism>